<name>A0A7I8W7V1_9ANNE</name>
<feature type="region of interest" description="Disordered" evidence="1">
    <location>
        <begin position="1"/>
        <end position="43"/>
    </location>
</feature>
<protein>
    <submittedName>
        <fullName evidence="3">DgyrCDS12382</fullName>
    </submittedName>
</protein>
<gene>
    <name evidence="3" type="ORF">DGYR_LOCUS11670</name>
</gene>
<evidence type="ECO:0000256" key="1">
    <source>
        <dbReference type="SAM" id="MobiDB-lite"/>
    </source>
</evidence>
<evidence type="ECO:0000256" key="2">
    <source>
        <dbReference type="SAM" id="Phobius"/>
    </source>
</evidence>
<dbReference type="AlphaFoldDB" id="A0A7I8W7V1"/>
<organism evidence="3 4">
    <name type="scientific">Dimorphilus gyrociliatus</name>
    <dbReference type="NCBI Taxonomy" id="2664684"/>
    <lineage>
        <taxon>Eukaryota</taxon>
        <taxon>Metazoa</taxon>
        <taxon>Spiralia</taxon>
        <taxon>Lophotrochozoa</taxon>
        <taxon>Annelida</taxon>
        <taxon>Polychaeta</taxon>
        <taxon>Polychaeta incertae sedis</taxon>
        <taxon>Dinophilidae</taxon>
        <taxon>Dimorphilus</taxon>
    </lineage>
</organism>
<dbReference type="Proteomes" id="UP000549394">
    <property type="component" value="Unassembled WGS sequence"/>
</dbReference>
<reference evidence="3 4" key="1">
    <citation type="submission" date="2020-08" db="EMBL/GenBank/DDBJ databases">
        <authorList>
            <person name="Hejnol A."/>
        </authorList>
    </citation>
    <scope>NUCLEOTIDE SEQUENCE [LARGE SCALE GENOMIC DNA]</scope>
</reference>
<evidence type="ECO:0000313" key="3">
    <source>
        <dbReference type="EMBL" id="CAD5124077.1"/>
    </source>
</evidence>
<feature type="transmembrane region" description="Helical" evidence="2">
    <location>
        <begin position="134"/>
        <end position="152"/>
    </location>
</feature>
<proteinExistence type="predicted"/>
<keyword evidence="2" id="KW-0812">Transmembrane</keyword>
<keyword evidence="2" id="KW-0472">Membrane</keyword>
<sequence length="335" mass="38010">MAHPSEPPPSYDDIFSSNRNPLRTEAESLPEDPPEYSETPQTGESRYFTPLALPSISSSIPLSTSNEPIQERPWYEISSFSRGVNINVHKLQKAAVIEIPPWRITIAILIHGVYYTILALAIRSALGGFGDSVASKAILFPALIVCHFLVVIEGIRSPTNRWLTAANVTPSLQTISDRLRGTKPKIYIKAQLYHYQGNKKIVTGQTGEYFSFDRWRDSSAAWTFSDGMVTRMKFLKKYVISNPDLKLRFQERCRILKENVAGRDEHVEIKDILLLDGFSPYVSAYVRAEAKPFCAGTCNPYQVLVGLTLTWIYRIWFHLGRKQVGKSYEIVKEIY</sequence>
<comment type="caution">
    <text evidence="3">The sequence shown here is derived from an EMBL/GenBank/DDBJ whole genome shotgun (WGS) entry which is preliminary data.</text>
</comment>
<accession>A0A7I8W7V1</accession>
<evidence type="ECO:0000313" key="4">
    <source>
        <dbReference type="Proteomes" id="UP000549394"/>
    </source>
</evidence>
<dbReference type="EMBL" id="CAJFCJ010000020">
    <property type="protein sequence ID" value="CAD5124077.1"/>
    <property type="molecule type" value="Genomic_DNA"/>
</dbReference>
<feature type="transmembrane region" description="Helical" evidence="2">
    <location>
        <begin position="102"/>
        <end position="122"/>
    </location>
</feature>
<keyword evidence="2" id="KW-1133">Transmembrane helix</keyword>
<feature type="compositionally biased region" description="Pro residues" evidence="1">
    <location>
        <begin position="1"/>
        <end position="10"/>
    </location>
</feature>
<keyword evidence="4" id="KW-1185">Reference proteome</keyword>